<keyword evidence="4" id="KW-0472">Membrane</keyword>
<accession>A0A4Q7YZR1</accession>
<evidence type="ECO:0000313" key="7">
    <source>
        <dbReference type="Proteomes" id="UP000292958"/>
    </source>
</evidence>
<dbReference type="GO" id="GO:0005886">
    <property type="term" value="C:plasma membrane"/>
    <property type="evidence" value="ECO:0007669"/>
    <property type="project" value="TreeGrafter"/>
</dbReference>
<dbReference type="InterPro" id="IPR043128">
    <property type="entry name" value="Rev_trsase/Diguanyl_cyclase"/>
</dbReference>
<feature type="transmembrane region" description="Helical" evidence="4">
    <location>
        <begin position="201"/>
        <end position="222"/>
    </location>
</feature>
<dbReference type="Pfam" id="PF00990">
    <property type="entry name" value="GGDEF"/>
    <property type="match status" value="1"/>
</dbReference>
<dbReference type="PANTHER" id="PTHR45138">
    <property type="entry name" value="REGULATORY COMPONENTS OF SENSORY TRANSDUCTION SYSTEM"/>
    <property type="match status" value="1"/>
</dbReference>
<evidence type="ECO:0000313" key="6">
    <source>
        <dbReference type="EMBL" id="RZU43308.1"/>
    </source>
</evidence>
<organism evidence="6 7">
    <name type="scientific">Edaphobacter modestus</name>
    <dbReference type="NCBI Taxonomy" id="388466"/>
    <lineage>
        <taxon>Bacteria</taxon>
        <taxon>Pseudomonadati</taxon>
        <taxon>Acidobacteriota</taxon>
        <taxon>Terriglobia</taxon>
        <taxon>Terriglobales</taxon>
        <taxon>Acidobacteriaceae</taxon>
        <taxon>Edaphobacter</taxon>
    </lineage>
</organism>
<feature type="transmembrane region" description="Helical" evidence="4">
    <location>
        <begin position="49"/>
        <end position="69"/>
    </location>
</feature>
<dbReference type="FunFam" id="3.30.70.270:FF:000001">
    <property type="entry name" value="Diguanylate cyclase domain protein"/>
    <property type="match status" value="1"/>
</dbReference>
<dbReference type="Gene3D" id="3.30.70.270">
    <property type="match status" value="1"/>
</dbReference>
<comment type="caution">
    <text evidence="6">The sequence shown here is derived from an EMBL/GenBank/DDBJ whole genome shotgun (WGS) entry which is preliminary data.</text>
</comment>
<dbReference type="AlphaFoldDB" id="A0A4Q7YZR1"/>
<evidence type="ECO:0000256" key="4">
    <source>
        <dbReference type="SAM" id="Phobius"/>
    </source>
</evidence>
<dbReference type="PANTHER" id="PTHR45138:SF9">
    <property type="entry name" value="DIGUANYLATE CYCLASE DGCM-RELATED"/>
    <property type="match status" value="1"/>
</dbReference>
<dbReference type="EMBL" id="SHKW01000001">
    <property type="protein sequence ID" value="RZU43308.1"/>
    <property type="molecule type" value="Genomic_DNA"/>
</dbReference>
<keyword evidence="7" id="KW-1185">Reference proteome</keyword>
<reference evidence="6 7" key="1">
    <citation type="submission" date="2019-02" db="EMBL/GenBank/DDBJ databases">
        <title>Genomic Encyclopedia of Archaeal and Bacterial Type Strains, Phase II (KMG-II): from individual species to whole genera.</title>
        <authorList>
            <person name="Goeker M."/>
        </authorList>
    </citation>
    <scope>NUCLEOTIDE SEQUENCE [LARGE SCALE GENOMIC DNA]</scope>
    <source>
        <strain evidence="6 7">DSM 18101</strain>
    </source>
</reference>
<dbReference type="SUPFAM" id="SSF55073">
    <property type="entry name" value="Nucleotide cyclase"/>
    <property type="match status" value="1"/>
</dbReference>
<dbReference type="InterPro" id="IPR029787">
    <property type="entry name" value="Nucleotide_cyclase"/>
</dbReference>
<keyword evidence="4" id="KW-0812">Transmembrane</keyword>
<dbReference type="SMART" id="SM00267">
    <property type="entry name" value="GGDEF"/>
    <property type="match status" value="1"/>
</dbReference>
<feature type="domain" description="GGDEF" evidence="5">
    <location>
        <begin position="266"/>
        <end position="399"/>
    </location>
</feature>
<comment type="catalytic activity">
    <reaction evidence="2">
        <text>2 GTP = 3',3'-c-di-GMP + 2 diphosphate</text>
        <dbReference type="Rhea" id="RHEA:24898"/>
        <dbReference type="ChEBI" id="CHEBI:33019"/>
        <dbReference type="ChEBI" id="CHEBI:37565"/>
        <dbReference type="ChEBI" id="CHEBI:58805"/>
        <dbReference type="EC" id="2.7.7.65"/>
    </reaction>
</comment>
<evidence type="ECO:0000256" key="3">
    <source>
        <dbReference type="SAM" id="MobiDB-lite"/>
    </source>
</evidence>
<feature type="region of interest" description="Disordered" evidence="3">
    <location>
        <begin position="390"/>
        <end position="409"/>
    </location>
</feature>
<name>A0A4Q7YZR1_9BACT</name>
<dbReference type="NCBIfam" id="TIGR00254">
    <property type="entry name" value="GGDEF"/>
    <property type="match status" value="1"/>
</dbReference>
<feature type="transmembrane region" description="Helical" evidence="4">
    <location>
        <begin position="166"/>
        <end position="189"/>
    </location>
</feature>
<dbReference type="Proteomes" id="UP000292958">
    <property type="component" value="Unassembled WGS sequence"/>
</dbReference>
<feature type="transmembrane region" description="Helical" evidence="4">
    <location>
        <begin position="75"/>
        <end position="99"/>
    </location>
</feature>
<dbReference type="EC" id="2.7.7.65" evidence="1"/>
<dbReference type="CDD" id="cd01949">
    <property type="entry name" value="GGDEF"/>
    <property type="match status" value="1"/>
</dbReference>
<sequence length="409" mass="44998">MFSIRLSQTGIGATHLDIHTLHVEHAVFLASYTILTVANSWLYKGTKGVYAFSLYGFFVFLGASAVAMRGHIPDLISIVLGNLFVVIGYAFLSFSLIGFLGRKTSYFYLQIFLFLIGLVTMLQYGWFHPDTGKRLIALSLVLGCQHGQIAFFLYRNRSPALRIPILSMTLMLVGLCITNIVRIVGVALHGAPHNYLNAGPFLAWILIVNSCLQVGAMVSFVWMTAAMLRGKLEVQTITDPLTGALNRRGVERAAEQSILICRKDSVPLSAVVIDLDAFKQINDCFGHHCGDAALIAVAACLRNHLRPDDILARIGGDEFAVLLPRTSIAEASTIIERIRVSIAATEIVYGQIHTRVSASFGLAELNSPEQDWEQLFMRCDKALYEEKNAGPTKLRPRDVSSSKLGLLPN</sequence>
<evidence type="ECO:0000256" key="1">
    <source>
        <dbReference type="ARBA" id="ARBA00012528"/>
    </source>
</evidence>
<dbReference type="InterPro" id="IPR050469">
    <property type="entry name" value="Diguanylate_Cyclase"/>
</dbReference>
<proteinExistence type="predicted"/>
<dbReference type="GO" id="GO:1902201">
    <property type="term" value="P:negative regulation of bacterial-type flagellum-dependent cell motility"/>
    <property type="evidence" value="ECO:0007669"/>
    <property type="project" value="TreeGrafter"/>
</dbReference>
<protein>
    <recommendedName>
        <fullName evidence="1">diguanylate cyclase</fullName>
        <ecNumber evidence="1">2.7.7.65</ecNumber>
    </recommendedName>
</protein>
<feature type="transmembrane region" description="Helical" evidence="4">
    <location>
        <begin position="136"/>
        <end position="154"/>
    </location>
</feature>
<evidence type="ECO:0000259" key="5">
    <source>
        <dbReference type="PROSITE" id="PS50887"/>
    </source>
</evidence>
<dbReference type="RefSeq" id="WP_165420217.1">
    <property type="nucleotide sequence ID" value="NZ_SHKW01000001.1"/>
</dbReference>
<dbReference type="InterPro" id="IPR000160">
    <property type="entry name" value="GGDEF_dom"/>
</dbReference>
<keyword evidence="4" id="KW-1133">Transmembrane helix</keyword>
<feature type="transmembrane region" description="Helical" evidence="4">
    <location>
        <begin position="106"/>
        <end position="124"/>
    </location>
</feature>
<dbReference type="GO" id="GO:0052621">
    <property type="term" value="F:diguanylate cyclase activity"/>
    <property type="evidence" value="ECO:0007669"/>
    <property type="project" value="UniProtKB-EC"/>
</dbReference>
<gene>
    <name evidence="6" type="ORF">BDD14_4965</name>
</gene>
<dbReference type="PROSITE" id="PS50887">
    <property type="entry name" value="GGDEF"/>
    <property type="match status" value="1"/>
</dbReference>
<feature type="transmembrane region" description="Helical" evidence="4">
    <location>
        <begin position="25"/>
        <end position="42"/>
    </location>
</feature>
<evidence type="ECO:0000256" key="2">
    <source>
        <dbReference type="ARBA" id="ARBA00034247"/>
    </source>
</evidence>
<dbReference type="GO" id="GO:0043709">
    <property type="term" value="P:cell adhesion involved in single-species biofilm formation"/>
    <property type="evidence" value="ECO:0007669"/>
    <property type="project" value="TreeGrafter"/>
</dbReference>